<keyword evidence="7" id="KW-0460">Magnesium</keyword>
<dbReference type="SUPFAM" id="SSF51717">
    <property type="entry name" value="Dihydropteroate synthetase-like"/>
    <property type="match status" value="1"/>
</dbReference>
<keyword evidence="6" id="KW-0479">Metal-binding</keyword>
<dbReference type="InterPro" id="IPR000489">
    <property type="entry name" value="Pterin-binding_dom"/>
</dbReference>
<proteinExistence type="predicted"/>
<comment type="pathway">
    <text evidence="3">Cofactor biosynthesis; tetrahydrofolate biosynthesis; 7,8-dihydrofolate from 2-amino-4-hydroxy-6-hydroxymethyl-7,8-dihydropteridine diphosphate and 4-aminobenzoate: step 1/2.</text>
</comment>
<comment type="catalytic activity">
    <reaction evidence="1">
        <text>(7,8-dihydropterin-6-yl)methyl diphosphate + 4-aminobenzoate = 7,8-dihydropteroate + diphosphate</text>
        <dbReference type="Rhea" id="RHEA:19949"/>
        <dbReference type="ChEBI" id="CHEBI:17836"/>
        <dbReference type="ChEBI" id="CHEBI:17839"/>
        <dbReference type="ChEBI" id="CHEBI:33019"/>
        <dbReference type="ChEBI" id="CHEBI:72950"/>
        <dbReference type="EC" id="2.5.1.15"/>
    </reaction>
</comment>
<evidence type="ECO:0000256" key="3">
    <source>
        <dbReference type="ARBA" id="ARBA00004763"/>
    </source>
</evidence>
<name>A0ABW3WEC4_9RHOO</name>
<evidence type="ECO:0000259" key="9">
    <source>
        <dbReference type="PROSITE" id="PS50972"/>
    </source>
</evidence>
<dbReference type="PANTHER" id="PTHR20941:SF1">
    <property type="entry name" value="FOLIC ACID SYNTHESIS PROTEIN FOL1"/>
    <property type="match status" value="1"/>
</dbReference>
<evidence type="ECO:0000313" key="11">
    <source>
        <dbReference type="Proteomes" id="UP001597158"/>
    </source>
</evidence>
<evidence type="ECO:0000256" key="7">
    <source>
        <dbReference type="ARBA" id="ARBA00022842"/>
    </source>
</evidence>
<keyword evidence="8" id="KW-0289">Folate biosynthesis</keyword>
<protein>
    <recommendedName>
        <fullName evidence="4">dihydropteroate synthase</fullName>
        <ecNumber evidence="4">2.5.1.15</ecNumber>
    </recommendedName>
</protein>
<dbReference type="RefSeq" id="WP_002928143.1">
    <property type="nucleotide sequence ID" value="NZ_JARQZE010000002.1"/>
</dbReference>
<reference evidence="11" key="1">
    <citation type="journal article" date="2019" name="Int. J. Syst. Evol. Microbiol.">
        <title>The Global Catalogue of Microorganisms (GCM) 10K type strain sequencing project: providing services to taxonomists for standard genome sequencing and annotation.</title>
        <authorList>
            <consortium name="The Broad Institute Genomics Platform"/>
            <consortium name="The Broad Institute Genome Sequencing Center for Infectious Disease"/>
            <person name="Wu L."/>
            <person name="Ma J."/>
        </authorList>
    </citation>
    <scope>NUCLEOTIDE SEQUENCE [LARGE SCALE GENOMIC DNA]</scope>
    <source>
        <strain evidence="11">CCUG 48884</strain>
    </source>
</reference>
<evidence type="ECO:0000256" key="5">
    <source>
        <dbReference type="ARBA" id="ARBA00022679"/>
    </source>
</evidence>
<dbReference type="GO" id="GO:0004156">
    <property type="term" value="F:dihydropteroate synthase activity"/>
    <property type="evidence" value="ECO:0007669"/>
    <property type="project" value="UniProtKB-EC"/>
</dbReference>
<evidence type="ECO:0000256" key="8">
    <source>
        <dbReference type="ARBA" id="ARBA00022909"/>
    </source>
</evidence>
<dbReference type="Proteomes" id="UP001597158">
    <property type="component" value="Unassembled WGS sequence"/>
</dbReference>
<dbReference type="Gene3D" id="3.20.20.20">
    <property type="entry name" value="Dihydropteroate synthase-like"/>
    <property type="match status" value="1"/>
</dbReference>
<dbReference type="EC" id="2.5.1.15" evidence="4"/>
<dbReference type="PROSITE" id="PS00793">
    <property type="entry name" value="DHPS_2"/>
    <property type="match status" value="1"/>
</dbReference>
<keyword evidence="5 10" id="KW-0808">Transferase</keyword>
<organism evidence="10 11">
    <name type="scientific">Thauera mechernichensis</name>
    <dbReference type="NCBI Taxonomy" id="82788"/>
    <lineage>
        <taxon>Bacteria</taxon>
        <taxon>Pseudomonadati</taxon>
        <taxon>Pseudomonadota</taxon>
        <taxon>Betaproteobacteria</taxon>
        <taxon>Rhodocyclales</taxon>
        <taxon>Zoogloeaceae</taxon>
        <taxon>Thauera</taxon>
    </lineage>
</organism>
<dbReference type="InterPro" id="IPR045031">
    <property type="entry name" value="DHP_synth-like"/>
</dbReference>
<evidence type="ECO:0000256" key="1">
    <source>
        <dbReference type="ARBA" id="ARBA00000012"/>
    </source>
</evidence>
<dbReference type="InterPro" id="IPR011005">
    <property type="entry name" value="Dihydropteroate_synth-like_sf"/>
</dbReference>
<comment type="cofactor">
    <cofactor evidence="2">
        <name>Mg(2+)</name>
        <dbReference type="ChEBI" id="CHEBI:18420"/>
    </cofactor>
</comment>
<feature type="domain" description="Pterin-binding" evidence="9">
    <location>
        <begin position="16"/>
        <end position="267"/>
    </location>
</feature>
<dbReference type="NCBIfam" id="TIGR01496">
    <property type="entry name" value="DHPS"/>
    <property type="match status" value="1"/>
</dbReference>
<sequence length="276" mass="29076">MSILQCGRFRLDLAQPKVMAIINLTDDSFSGDGVHGDVAAALGRAERAIEEGADMLDIGAESSRPGAEPVTEAQELERVVRFVEHARGWQVPLSIDTLKPAVMREALAAGADMINDINAFRAPGAIDAVAAGDAAVCVMHMQGEPRTMQLDPRYDDVVGEVAAFLDERVAALQSAGVDRGRIVLDPGFGFGKRTVHNYTLLRELARFGAGGLPVLAGMSRKSMLGAVTGREVGERTAASVAAALIAVQRGAGIVRVHDVAPTVDVLKVWQAVSAVS</sequence>
<dbReference type="InterPro" id="IPR006390">
    <property type="entry name" value="DHP_synth_dom"/>
</dbReference>
<evidence type="ECO:0000256" key="2">
    <source>
        <dbReference type="ARBA" id="ARBA00001946"/>
    </source>
</evidence>
<accession>A0ABW3WEC4</accession>
<evidence type="ECO:0000256" key="6">
    <source>
        <dbReference type="ARBA" id="ARBA00022723"/>
    </source>
</evidence>
<gene>
    <name evidence="10" type="primary">folP</name>
    <name evidence="10" type="ORF">ACFQ4M_11275</name>
</gene>
<dbReference type="PANTHER" id="PTHR20941">
    <property type="entry name" value="FOLATE SYNTHESIS PROTEINS"/>
    <property type="match status" value="1"/>
</dbReference>
<evidence type="ECO:0000256" key="4">
    <source>
        <dbReference type="ARBA" id="ARBA00012458"/>
    </source>
</evidence>
<evidence type="ECO:0000313" key="10">
    <source>
        <dbReference type="EMBL" id="MFD1264166.1"/>
    </source>
</evidence>
<dbReference type="Pfam" id="PF00809">
    <property type="entry name" value="Pterin_bind"/>
    <property type="match status" value="1"/>
</dbReference>
<keyword evidence="11" id="KW-1185">Reference proteome</keyword>
<comment type="caution">
    <text evidence="10">The sequence shown here is derived from an EMBL/GenBank/DDBJ whole genome shotgun (WGS) entry which is preliminary data.</text>
</comment>
<dbReference type="EMBL" id="JBHTMC010000024">
    <property type="protein sequence ID" value="MFD1264166.1"/>
    <property type="molecule type" value="Genomic_DNA"/>
</dbReference>
<dbReference type="CDD" id="cd00739">
    <property type="entry name" value="DHPS"/>
    <property type="match status" value="1"/>
</dbReference>
<dbReference type="PROSITE" id="PS50972">
    <property type="entry name" value="PTERIN_BINDING"/>
    <property type="match status" value="1"/>
</dbReference>